<keyword evidence="1" id="KW-0175">Coiled coil</keyword>
<accession>A0A363UK13</accession>
<comment type="caution">
    <text evidence="3">The sequence shown here is derived from an EMBL/GenBank/DDBJ whole genome shotgun (WGS) entry which is preliminary data.</text>
</comment>
<dbReference type="InterPro" id="IPR043605">
    <property type="entry name" value="DUF883_C"/>
</dbReference>
<evidence type="ECO:0000256" key="1">
    <source>
        <dbReference type="SAM" id="Coils"/>
    </source>
</evidence>
<gene>
    <name evidence="3" type="ORF">DEH80_10095</name>
</gene>
<dbReference type="Pfam" id="PF19029">
    <property type="entry name" value="DUF883_C"/>
    <property type="match status" value="1"/>
</dbReference>
<dbReference type="AlphaFoldDB" id="A0A363UK13"/>
<protein>
    <recommendedName>
        <fullName evidence="2">DUF883 domain-containing protein</fullName>
    </recommendedName>
</protein>
<dbReference type="EMBL" id="QEQK01000008">
    <property type="protein sequence ID" value="PWN55768.1"/>
    <property type="molecule type" value="Genomic_DNA"/>
</dbReference>
<dbReference type="InterPro" id="IPR010279">
    <property type="entry name" value="YqjD/ElaB"/>
</dbReference>
<keyword evidence="4" id="KW-1185">Reference proteome</keyword>
<reference evidence="3 4" key="1">
    <citation type="submission" date="2018-05" db="EMBL/GenBank/DDBJ databases">
        <title>Abyssibacter profundi OUC007T gen. nov., sp. nov, a marine bacterium isolated from seawater of the Mariana Trench.</title>
        <authorList>
            <person name="Zhou S."/>
        </authorList>
    </citation>
    <scope>NUCLEOTIDE SEQUENCE [LARGE SCALE GENOMIC DNA]</scope>
    <source>
        <strain evidence="3 4">OUC007</strain>
    </source>
</reference>
<evidence type="ECO:0000313" key="4">
    <source>
        <dbReference type="Proteomes" id="UP000251800"/>
    </source>
</evidence>
<evidence type="ECO:0000313" key="3">
    <source>
        <dbReference type="EMBL" id="PWN55768.1"/>
    </source>
</evidence>
<dbReference type="Proteomes" id="UP000251800">
    <property type="component" value="Unassembled WGS sequence"/>
</dbReference>
<proteinExistence type="predicted"/>
<dbReference type="PANTHER" id="PTHR35893">
    <property type="entry name" value="INNER MEMBRANE PROTEIN-RELATED"/>
    <property type="match status" value="1"/>
</dbReference>
<dbReference type="RefSeq" id="WP_109720379.1">
    <property type="nucleotide sequence ID" value="NZ_QEQK01000008.1"/>
</dbReference>
<evidence type="ECO:0000259" key="2">
    <source>
        <dbReference type="Pfam" id="PF19029"/>
    </source>
</evidence>
<sequence>MASSDAELKAVKDDLSQLREDVKTLTESLQATAKGRAADARARVRQGVDQGKDQLLAAEQQAEAKIAEHPLQSVGIAFGVGFLIGRLAGR</sequence>
<dbReference type="PANTHER" id="PTHR35893:SF3">
    <property type="entry name" value="INNER MEMBRANE PROTEIN"/>
    <property type="match status" value="1"/>
</dbReference>
<organism evidence="3 4">
    <name type="scientific">Abyssibacter profundi</name>
    <dbReference type="NCBI Taxonomy" id="2182787"/>
    <lineage>
        <taxon>Bacteria</taxon>
        <taxon>Pseudomonadati</taxon>
        <taxon>Pseudomonadota</taxon>
        <taxon>Gammaproteobacteria</taxon>
        <taxon>Chromatiales</taxon>
        <taxon>Oceanococcaceae</taxon>
        <taxon>Abyssibacter</taxon>
    </lineage>
</organism>
<feature type="coiled-coil region" evidence="1">
    <location>
        <begin position="1"/>
        <end position="28"/>
    </location>
</feature>
<dbReference type="GO" id="GO:0043022">
    <property type="term" value="F:ribosome binding"/>
    <property type="evidence" value="ECO:0007669"/>
    <property type="project" value="InterPro"/>
</dbReference>
<name>A0A363UK13_9GAMM</name>
<feature type="domain" description="DUF883" evidence="2">
    <location>
        <begin position="66"/>
        <end position="90"/>
    </location>
</feature>